<feature type="region of interest" description="Disordered" evidence="2">
    <location>
        <begin position="1"/>
        <end position="68"/>
    </location>
</feature>
<dbReference type="Gene3D" id="3.30.70.2390">
    <property type="match status" value="1"/>
</dbReference>
<reference evidence="6 7" key="1">
    <citation type="submission" date="2020-08" db="EMBL/GenBank/DDBJ databases">
        <title>Sequencing the genomes of 1000 actinobacteria strains.</title>
        <authorList>
            <person name="Klenk H.-P."/>
        </authorList>
    </citation>
    <scope>NUCLEOTIDE SEQUENCE [LARGE SCALE GENOMIC DNA]</scope>
    <source>
        <strain evidence="6 7">DSM 45823</strain>
    </source>
</reference>
<keyword evidence="7" id="KW-1185">Reference proteome</keyword>
<feature type="compositionally biased region" description="Polar residues" evidence="2">
    <location>
        <begin position="532"/>
        <end position="548"/>
    </location>
</feature>
<dbReference type="InterPro" id="IPR050922">
    <property type="entry name" value="LytR/CpsA/Psr_CW_biosynth"/>
</dbReference>
<dbReference type="EMBL" id="JACJII010000001">
    <property type="protein sequence ID" value="MBA9007983.1"/>
    <property type="molecule type" value="Genomic_DNA"/>
</dbReference>
<dbReference type="Pfam" id="PF13399">
    <property type="entry name" value="LytR_C"/>
    <property type="match status" value="1"/>
</dbReference>
<dbReference type="NCBIfam" id="TIGR00350">
    <property type="entry name" value="lytR_cpsA_psr"/>
    <property type="match status" value="1"/>
</dbReference>
<feature type="domain" description="Cell envelope-related transcriptional attenuator" evidence="4">
    <location>
        <begin position="153"/>
        <end position="312"/>
    </location>
</feature>
<feature type="compositionally biased region" description="Low complexity" evidence="2">
    <location>
        <begin position="40"/>
        <end position="49"/>
    </location>
</feature>
<feature type="region of interest" description="Disordered" evidence="2">
    <location>
        <begin position="525"/>
        <end position="548"/>
    </location>
</feature>
<evidence type="ECO:0000313" key="6">
    <source>
        <dbReference type="EMBL" id="MBA9007983.1"/>
    </source>
</evidence>
<evidence type="ECO:0000313" key="7">
    <source>
        <dbReference type="Proteomes" id="UP000539313"/>
    </source>
</evidence>
<dbReference type="Pfam" id="PF03816">
    <property type="entry name" value="LytR_cpsA_psr"/>
    <property type="match status" value="1"/>
</dbReference>
<dbReference type="Proteomes" id="UP000539313">
    <property type="component" value="Unassembled WGS sequence"/>
</dbReference>
<protein>
    <submittedName>
        <fullName evidence="6">LCP family protein required for cell wall assembly</fullName>
    </submittedName>
</protein>
<accession>A0A7W3N5T2</accession>
<proteinExistence type="inferred from homology"/>
<evidence type="ECO:0000259" key="5">
    <source>
        <dbReference type="Pfam" id="PF13399"/>
    </source>
</evidence>
<sequence length="548" mass="58233">MPDVGDSDPIERYFRPRPRRPDGAEDAVPEQPGEGVTVDGVPAPRVAVGAGRGPRRPRPQLSPRAAVGARRQRRFLMATGAMSALVLLTSGGAWAFNNYATSLVEPLLVEGLGDDDGGPKGAMTILVAGVDRREGLTREQQKAARLGREAGERSDTMMLVHVSRDHDRIAVVSLPRDSLVTIPAHRSNGSEGPKGTPVPARQGKLTWAYQFGGPNLTVATVKRATGVSIDHYVEVNFYGFVNIVDALGGVDVCVEQPVNDRKSGLRLPAGTTHVNGLQALAFSRARYTLTGGSDLGRIDRQQQLMASLMKQAISTRTLSDPVKAKRVLDATLKSLRVDEELADDLDELAAQMSDLSTDDITFAKIPLRSENHMTPINGSAPQSTVLWDDRGARELFGRIRRDEPLAKPRPKPTTAAPTRDPNAPTVQPGDITVTVRNGVGTRGLAARAAGDLREVGFRTVVPPGVARTGLKITQIRYGPAHADAARTLAAAIPGAKVREDASVGDGIQVIVGADWNGAEEVSVQGLPGAVPSQPSGPQTSTASQKLCK</sequence>
<feature type="domain" description="LytR/CpsA/Psr regulator C-terminal" evidence="5">
    <location>
        <begin position="430"/>
        <end position="515"/>
    </location>
</feature>
<dbReference type="AlphaFoldDB" id="A0A7W3N5T2"/>
<evidence type="ECO:0000256" key="1">
    <source>
        <dbReference type="ARBA" id="ARBA00006068"/>
    </source>
</evidence>
<dbReference type="RefSeq" id="WP_182708372.1">
    <property type="nucleotide sequence ID" value="NZ_JACJII010000001.1"/>
</dbReference>
<comment type="similarity">
    <text evidence="1">Belongs to the LytR/CpsA/Psr (LCP) family.</text>
</comment>
<dbReference type="PANTHER" id="PTHR33392">
    <property type="entry name" value="POLYISOPRENYL-TEICHOIC ACID--PEPTIDOGLYCAN TEICHOIC ACID TRANSFERASE TAGU"/>
    <property type="match status" value="1"/>
</dbReference>
<feature type="compositionally biased region" description="Basic and acidic residues" evidence="2">
    <location>
        <begin position="9"/>
        <end position="23"/>
    </location>
</feature>
<dbReference type="Gene3D" id="3.40.630.190">
    <property type="entry name" value="LCP protein"/>
    <property type="match status" value="1"/>
</dbReference>
<feature type="region of interest" description="Disordered" evidence="2">
    <location>
        <begin position="399"/>
        <end position="429"/>
    </location>
</feature>
<keyword evidence="3" id="KW-0472">Membrane</keyword>
<evidence type="ECO:0000256" key="2">
    <source>
        <dbReference type="SAM" id="MobiDB-lite"/>
    </source>
</evidence>
<organism evidence="6 7">
    <name type="scientific">Thermomonospora cellulosilytica</name>
    <dbReference type="NCBI Taxonomy" id="1411118"/>
    <lineage>
        <taxon>Bacteria</taxon>
        <taxon>Bacillati</taxon>
        <taxon>Actinomycetota</taxon>
        <taxon>Actinomycetes</taxon>
        <taxon>Streptosporangiales</taxon>
        <taxon>Thermomonosporaceae</taxon>
        <taxon>Thermomonospora</taxon>
    </lineage>
</organism>
<dbReference type="InterPro" id="IPR004474">
    <property type="entry name" value="LytR_CpsA_psr"/>
</dbReference>
<gene>
    <name evidence="6" type="ORF">HNR21_006865</name>
</gene>
<comment type="caution">
    <text evidence="6">The sequence shown here is derived from an EMBL/GenBank/DDBJ whole genome shotgun (WGS) entry which is preliminary data.</text>
</comment>
<evidence type="ECO:0000256" key="3">
    <source>
        <dbReference type="SAM" id="Phobius"/>
    </source>
</evidence>
<keyword evidence="3" id="KW-0812">Transmembrane</keyword>
<dbReference type="InterPro" id="IPR027381">
    <property type="entry name" value="LytR/CpsA/Psr_C"/>
</dbReference>
<keyword evidence="3" id="KW-1133">Transmembrane helix</keyword>
<name>A0A7W3N5T2_9ACTN</name>
<feature type="transmembrane region" description="Helical" evidence="3">
    <location>
        <begin position="75"/>
        <end position="96"/>
    </location>
</feature>
<dbReference type="PANTHER" id="PTHR33392:SF6">
    <property type="entry name" value="POLYISOPRENYL-TEICHOIC ACID--PEPTIDOGLYCAN TEICHOIC ACID TRANSFERASE TAGU"/>
    <property type="match status" value="1"/>
</dbReference>
<evidence type="ECO:0000259" key="4">
    <source>
        <dbReference type="Pfam" id="PF03816"/>
    </source>
</evidence>